<dbReference type="AlphaFoldDB" id="M5S159"/>
<accession>M5S159</accession>
<proteinExistence type="predicted"/>
<feature type="region of interest" description="Disordered" evidence="1">
    <location>
        <begin position="16"/>
        <end position="44"/>
    </location>
</feature>
<name>M5S159_9BACT</name>
<sequence>MWAFCTAVGIETPDIHHADRVSTPSAPHRGTVSVTGRRKPGNHL</sequence>
<gene>
    <name evidence="2" type="ORF">RESH_04225</name>
</gene>
<reference evidence="2 3" key="1">
    <citation type="journal article" date="2013" name="Mar. Genomics">
        <title>Expression of sulfatases in Rhodopirellula baltica and the diversity of sulfatases in the genus Rhodopirellula.</title>
        <authorList>
            <person name="Wegner C.E."/>
            <person name="Richter-Heitmann T."/>
            <person name="Klindworth A."/>
            <person name="Klockow C."/>
            <person name="Richter M."/>
            <person name="Achstetter T."/>
            <person name="Glockner F.O."/>
            <person name="Harder J."/>
        </authorList>
    </citation>
    <scope>NUCLEOTIDE SEQUENCE [LARGE SCALE GENOMIC DNA]</scope>
    <source>
        <strain evidence="2 3">SH398</strain>
    </source>
</reference>
<organism evidence="2 3">
    <name type="scientific">Rhodopirellula europaea SH398</name>
    <dbReference type="NCBI Taxonomy" id="1263868"/>
    <lineage>
        <taxon>Bacteria</taxon>
        <taxon>Pseudomonadati</taxon>
        <taxon>Planctomycetota</taxon>
        <taxon>Planctomycetia</taxon>
        <taxon>Pirellulales</taxon>
        <taxon>Pirellulaceae</taxon>
        <taxon>Rhodopirellula</taxon>
    </lineage>
</organism>
<protein>
    <submittedName>
        <fullName evidence="2">Uncharacterized protein</fullName>
    </submittedName>
</protein>
<comment type="caution">
    <text evidence="2">The sequence shown here is derived from an EMBL/GenBank/DDBJ whole genome shotgun (WGS) entry which is preliminary data.</text>
</comment>
<dbReference type="EMBL" id="ANOF01000134">
    <property type="protein sequence ID" value="EMI25201.1"/>
    <property type="molecule type" value="Genomic_DNA"/>
</dbReference>
<evidence type="ECO:0000313" key="2">
    <source>
        <dbReference type="EMBL" id="EMI25201.1"/>
    </source>
</evidence>
<evidence type="ECO:0000313" key="3">
    <source>
        <dbReference type="Proteomes" id="UP000011996"/>
    </source>
</evidence>
<dbReference type="Proteomes" id="UP000011996">
    <property type="component" value="Unassembled WGS sequence"/>
</dbReference>
<evidence type="ECO:0000256" key="1">
    <source>
        <dbReference type="SAM" id="MobiDB-lite"/>
    </source>
</evidence>
<dbReference type="STRING" id="1263868.RESH_04225"/>